<feature type="transmembrane region" description="Helical" evidence="1">
    <location>
        <begin position="46"/>
        <end position="69"/>
    </location>
</feature>
<keyword evidence="3" id="KW-1185">Reference proteome</keyword>
<keyword evidence="1" id="KW-0472">Membrane</keyword>
<dbReference type="KEGG" id="bpt:Bpet3239"/>
<reference evidence="2 3" key="1">
    <citation type="journal article" date="2008" name="BMC Genomics">
        <title>The missing link: Bordetella petrii is endowed with both the metabolic versatility of environmental bacteria and virulence traits of pathogenic Bordetellae.</title>
        <authorList>
            <person name="Gross R."/>
            <person name="Guzman C.A."/>
            <person name="Sebaihia M."/>
            <person name="Martins Dos Santos V.A."/>
            <person name="Pieper D.H."/>
            <person name="Koebnik R."/>
            <person name="Lechner M."/>
            <person name="Bartels D."/>
            <person name="Buhrmester J."/>
            <person name="Choudhuri J.V."/>
            <person name="Ebensen T."/>
            <person name="Gaigalat L."/>
            <person name="Herrmann S."/>
            <person name="Khachane A.N."/>
            <person name="Larisch C."/>
            <person name="Link S."/>
            <person name="Linke B."/>
            <person name="Meyer F."/>
            <person name="Mormann S."/>
            <person name="Nakunst D."/>
            <person name="Rueckert C."/>
            <person name="Schneiker-Bekel S."/>
            <person name="Schulze K."/>
            <person name="Vorhoelter F.J."/>
            <person name="Yevsa T."/>
            <person name="Engle J.T."/>
            <person name="Goldman W.E."/>
            <person name="Puehler A."/>
            <person name="Goebel U.B."/>
            <person name="Goesmann A."/>
            <person name="Bloecker H."/>
            <person name="Kaiser O."/>
            <person name="Martinez-Arias R."/>
        </authorList>
    </citation>
    <scope>NUCLEOTIDE SEQUENCE [LARGE SCALE GENOMIC DNA]</scope>
    <source>
        <strain evidence="3">ATCC BAA-461 / DSM 12804 / CCUG 43448 / CIP 107267 / Se-1111R</strain>
    </source>
</reference>
<dbReference type="eggNOG" id="ENOG50339PI">
    <property type="taxonomic scope" value="Bacteria"/>
</dbReference>
<gene>
    <name evidence="2" type="primary">fepD</name>
    <name evidence="2" type="ordered locus">Bpet3239</name>
</gene>
<keyword evidence="1" id="KW-0812">Transmembrane</keyword>
<evidence type="ECO:0000313" key="3">
    <source>
        <dbReference type="Proteomes" id="UP000001225"/>
    </source>
</evidence>
<evidence type="ECO:0000256" key="1">
    <source>
        <dbReference type="SAM" id="Phobius"/>
    </source>
</evidence>
<organism evidence="2 3">
    <name type="scientific">Bordetella petrii (strain ATCC BAA-461 / DSM 12804 / CCUG 43448 / CIP 107267 / Se-1111R)</name>
    <dbReference type="NCBI Taxonomy" id="340100"/>
    <lineage>
        <taxon>Bacteria</taxon>
        <taxon>Pseudomonadati</taxon>
        <taxon>Pseudomonadota</taxon>
        <taxon>Betaproteobacteria</taxon>
        <taxon>Burkholderiales</taxon>
        <taxon>Alcaligenaceae</taxon>
        <taxon>Bordetella</taxon>
    </lineage>
</organism>
<protein>
    <submittedName>
        <fullName evidence="2">Inner membrane protein</fullName>
    </submittedName>
</protein>
<dbReference type="Proteomes" id="UP000001225">
    <property type="component" value="Chromosome"/>
</dbReference>
<keyword evidence="1" id="KW-1133">Transmembrane helix</keyword>
<name>A9IUS8_BORPD</name>
<sequence length="80" mass="8838">MHWRLLMGVLWPSFLAAGVGSALIFALIDPLDVLVLGRWQPSRLGFYTVSFFVLWLIAAFASALTAWLVPRDTPDGGDSF</sequence>
<dbReference type="EMBL" id="AM902716">
    <property type="protein sequence ID" value="CAP43581.1"/>
    <property type="molecule type" value="Genomic_DNA"/>
</dbReference>
<evidence type="ECO:0000313" key="2">
    <source>
        <dbReference type="EMBL" id="CAP43581.1"/>
    </source>
</evidence>
<dbReference type="STRING" id="94624.Bpet3239"/>
<proteinExistence type="predicted"/>
<accession>A9IUS8</accession>
<dbReference type="AlphaFoldDB" id="A9IUS8"/>